<reference evidence="8 9" key="1">
    <citation type="submission" date="2018-03" db="EMBL/GenBank/DDBJ databases">
        <authorList>
            <person name="Keele B.F."/>
        </authorList>
    </citation>
    <scope>NUCLEOTIDE SEQUENCE [LARGE SCALE GENOMIC DNA]</scope>
    <source>
        <strain evidence="8 9">D20</strain>
    </source>
</reference>
<evidence type="ECO:0000313" key="8">
    <source>
        <dbReference type="EMBL" id="PTD97736.1"/>
    </source>
</evidence>
<evidence type="ECO:0000256" key="5">
    <source>
        <dbReference type="PIRNR" id="PIRNR006250"/>
    </source>
</evidence>
<dbReference type="SUPFAM" id="SSF54675">
    <property type="entry name" value="Nicotinate/Quinolinate PRTase N-terminal domain-like"/>
    <property type="match status" value="1"/>
</dbReference>
<evidence type="ECO:0000259" key="7">
    <source>
        <dbReference type="Pfam" id="PF02749"/>
    </source>
</evidence>
<dbReference type="OrthoDB" id="8216773at2"/>
<sequence>MNSCAVSDEVLHGLLRDDVPAGDLTTATLGIETCPGRLTFRARGAMRVCGVEEAVRLFELAGAAQCRPAVRSGTDVAAGAELLHVEGSAGALHRAWKTAQILVEWMSGVAGSAAAIVSAARPLPVACTRKSVPGTKALSIKAVCAGGAIAHRLGLSETLLVFAEHRLFVDDCAAATLRRLRARQPEKRAVVEVADIDEAMVWAAAGAEILQLEKFPPQAVAALRGRLHAAGLTPLLVATGGVGAHNAAAYAAAGADMIATSAPYGAPPADVAVGFERLRGGVADV</sequence>
<dbReference type="NCBIfam" id="TIGR01334">
    <property type="entry name" value="modD"/>
    <property type="match status" value="1"/>
</dbReference>
<dbReference type="GO" id="GO:0009435">
    <property type="term" value="P:NAD+ biosynthetic process"/>
    <property type="evidence" value="ECO:0007669"/>
    <property type="project" value="InterPro"/>
</dbReference>
<dbReference type="Proteomes" id="UP000241193">
    <property type="component" value="Unassembled WGS sequence"/>
</dbReference>
<dbReference type="Pfam" id="PF02749">
    <property type="entry name" value="QRPTase_N"/>
    <property type="match status" value="1"/>
</dbReference>
<dbReference type="PIRSF" id="PIRSF006250">
    <property type="entry name" value="NadC_ModD"/>
    <property type="match status" value="1"/>
</dbReference>
<keyword evidence="3 5" id="KW-0328">Glycosyltransferase</keyword>
<dbReference type="RefSeq" id="WP_107492256.1">
    <property type="nucleotide sequence ID" value="NZ_PZKC01000002.1"/>
</dbReference>
<evidence type="ECO:0000256" key="4">
    <source>
        <dbReference type="ARBA" id="ARBA00022679"/>
    </source>
</evidence>
<dbReference type="AlphaFoldDB" id="A0A2T4IJ27"/>
<dbReference type="InterPro" id="IPR006242">
    <property type="entry name" value="ModD"/>
</dbReference>
<evidence type="ECO:0000256" key="1">
    <source>
        <dbReference type="ARBA" id="ARBA00009400"/>
    </source>
</evidence>
<keyword evidence="9" id="KW-1185">Reference proteome</keyword>
<dbReference type="InterPro" id="IPR022412">
    <property type="entry name" value="Quinolinate_PRibosylTrfase_N"/>
</dbReference>
<proteinExistence type="inferred from homology"/>
<dbReference type="GO" id="GO:0034213">
    <property type="term" value="P:quinolinate catabolic process"/>
    <property type="evidence" value="ECO:0007669"/>
    <property type="project" value="TreeGrafter"/>
</dbReference>
<evidence type="ECO:0000259" key="6">
    <source>
        <dbReference type="Pfam" id="PF01729"/>
    </source>
</evidence>
<gene>
    <name evidence="8" type="primary">modD</name>
    <name evidence="8" type="ORF">C8261_03410</name>
</gene>
<dbReference type="EMBL" id="PZKC01000002">
    <property type="protein sequence ID" value="PTD97736.1"/>
    <property type="molecule type" value="Genomic_DNA"/>
</dbReference>
<accession>A0A2T4IJ27</accession>
<dbReference type="InterPro" id="IPR013785">
    <property type="entry name" value="Aldolase_TIM"/>
</dbReference>
<feature type="domain" description="Quinolinate phosphoribosyl transferase C-terminal" evidence="6">
    <location>
        <begin position="109"/>
        <end position="272"/>
    </location>
</feature>
<comment type="similarity">
    <text evidence="1 5">Belongs to the NadC/ModD family.</text>
</comment>
<dbReference type="GO" id="GO:0005737">
    <property type="term" value="C:cytoplasm"/>
    <property type="evidence" value="ECO:0007669"/>
    <property type="project" value="TreeGrafter"/>
</dbReference>
<organism evidence="8 9">
    <name type="scientific">Pseudothauera lacus</name>
    <dbReference type="NCBI Taxonomy" id="2136175"/>
    <lineage>
        <taxon>Bacteria</taxon>
        <taxon>Pseudomonadati</taxon>
        <taxon>Pseudomonadota</taxon>
        <taxon>Betaproteobacteria</taxon>
        <taxon>Rhodocyclales</taxon>
        <taxon>Zoogloeaceae</taxon>
        <taxon>Pseudothauera</taxon>
    </lineage>
</organism>
<dbReference type="Gene3D" id="3.90.1170.20">
    <property type="entry name" value="Quinolinate phosphoribosyl transferase, N-terminal domain"/>
    <property type="match status" value="1"/>
</dbReference>
<dbReference type="InterPro" id="IPR036068">
    <property type="entry name" value="Nicotinate_pribotase-like_C"/>
</dbReference>
<dbReference type="PANTHER" id="PTHR32179:SF4">
    <property type="entry name" value="PYROPHOSPHORYLASE MODD-RELATED"/>
    <property type="match status" value="1"/>
</dbReference>
<keyword evidence="4 5" id="KW-0808">Transferase</keyword>
<dbReference type="Pfam" id="PF01729">
    <property type="entry name" value="QRPTase_C"/>
    <property type="match status" value="1"/>
</dbReference>
<name>A0A2T4IJ27_9RHOO</name>
<feature type="domain" description="Quinolinate phosphoribosyl transferase N-terminal" evidence="7">
    <location>
        <begin position="23"/>
        <end position="107"/>
    </location>
</feature>
<comment type="caution">
    <text evidence="8">The sequence shown here is derived from an EMBL/GenBank/DDBJ whole genome shotgun (WGS) entry which is preliminary data.</text>
</comment>
<dbReference type="InterPro" id="IPR037128">
    <property type="entry name" value="Quinolinate_PRibosylTase_N_sf"/>
</dbReference>
<protein>
    <recommendedName>
        <fullName evidence="2">Putative pyrophosphorylase ModD</fullName>
    </recommendedName>
</protein>
<dbReference type="FunFam" id="3.20.20.70:FF:000030">
    <property type="entry name" value="Nicotinate-nucleotide pyrophosphorylase, carboxylating"/>
    <property type="match status" value="1"/>
</dbReference>
<dbReference type="PANTHER" id="PTHR32179">
    <property type="entry name" value="NICOTINATE-NUCLEOTIDE PYROPHOSPHORYLASE [CARBOXYLATING]"/>
    <property type="match status" value="1"/>
</dbReference>
<dbReference type="InterPro" id="IPR027277">
    <property type="entry name" value="NadC/ModD"/>
</dbReference>
<evidence type="ECO:0000256" key="2">
    <source>
        <dbReference type="ARBA" id="ARBA00019205"/>
    </source>
</evidence>
<dbReference type="SUPFAM" id="SSF51690">
    <property type="entry name" value="Nicotinate/Quinolinate PRTase C-terminal domain-like"/>
    <property type="match status" value="1"/>
</dbReference>
<reference evidence="8 9" key="2">
    <citation type="submission" date="2018-04" db="EMBL/GenBank/DDBJ databases">
        <title>Thauera lacus sp. nov., isolated from an saline lake in Inner Mongolia, China.</title>
        <authorList>
            <person name="Liang Q.-Y."/>
        </authorList>
    </citation>
    <scope>NUCLEOTIDE SEQUENCE [LARGE SCALE GENOMIC DNA]</scope>
    <source>
        <strain evidence="8 9">D20</strain>
    </source>
</reference>
<dbReference type="InterPro" id="IPR002638">
    <property type="entry name" value="Quinolinate_PRibosylTrfase_C"/>
</dbReference>
<dbReference type="GO" id="GO:0004514">
    <property type="term" value="F:nicotinate-nucleotide diphosphorylase (carboxylating) activity"/>
    <property type="evidence" value="ECO:0007669"/>
    <property type="project" value="InterPro"/>
</dbReference>
<dbReference type="Gene3D" id="3.20.20.70">
    <property type="entry name" value="Aldolase class I"/>
    <property type="match status" value="1"/>
</dbReference>
<evidence type="ECO:0000313" key="9">
    <source>
        <dbReference type="Proteomes" id="UP000241193"/>
    </source>
</evidence>
<evidence type="ECO:0000256" key="3">
    <source>
        <dbReference type="ARBA" id="ARBA00022676"/>
    </source>
</evidence>